<evidence type="ECO:0000256" key="1">
    <source>
        <dbReference type="ARBA" id="ARBA00007847"/>
    </source>
</evidence>
<dbReference type="AlphaFoldDB" id="A0A1Y5MUT0"/>
<dbReference type="PANTHER" id="PTHR21198">
    <property type="entry name" value="GLUTAMATE RACEMASE"/>
    <property type="match status" value="1"/>
</dbReference>
<dbReference type="InterPro" id="IPR015942">
    <property type="entry name" value="Asp/Glu/hydantoin_racemase"/>
</dbReference>
<name>A0A1Y5MUT0_9BACT</name>
<dbReference type="Pfam" id="PF01177">
    <property type="entry name" value="Asp_Glu_race"/>
    <property type="match status" value="1"/>
</dbReference>
<comment type="similarity">
    <text evidence="1">Belongs to the aspartate/glutamate racemases family.</text>
</comment>
<dbReference type="RefSeq" id="WP_087584190.1">
    <property type="nucleotide sequence ID" value="NZ_CABMKR010000003.1"/>
</dbReference>
<gene>
    <name evidence="3" type="ORF">B9N62_02295</name>
</gene>
<keyword evidence="2" id="KW-0413">Isomerase</keyword>
<dbReference type="Proteomes" id="UP000195967">
    <property type="component" value="Unassembled WGS sequence"/>
</dbReference>
<dbReference type="GO" id="GO:0047661">
    <property type="term" value="F:amino-acid racemase activity"/>
    <property type="evidence" value="ECO:0007669"/>
    <property type="project" value="InterPro"/>
</dbReference>
<dbReference type="InterPro" id="IPR004380">
    <property type="entry name" value="Asp_race"/>
</dbReference>
<comment type="caution">
    <text evidence="3">The sequence shown here is derived from an EMBL/GenBank/DDBJ whole genome shotgun (WGS) entry which is preliminary data.</text>
</comment>
<dbReference type="InterPro" id="IPR001920">
    <property type="entry name" value="Asp/Glu_race"/>
</dbReference>
<proteinExistence type="inferred from homology"/>
<evidence type="ECO:0000313" key="3">
    <source>
        <dbReference type="EMBL" id="OUT12346.1"/>
    </source>
</evidence>
<organism evidence="3 4">
    <name type="scientific">Campylobacter concisus</name>
    <dbReference type="NCBI Taxonomy" id="199"/>
    <lineage>
        <taxon>Bacteria</taxon>
        <taxon>Pseudomonadati</taxon>
        <taxon>Campylobacterota</taxon>
        <taxon>Epsilonproteobacteria</taxon>
        <taxon>Campylobacterales</taxon>
        <taxon>Campylobacteraceae</taxon>
        <taxon>Campylobacter</taxon>
    </lineage>
</organism>
<dbReference type="NCBIfam" id="TIGR00035">
    <property type="entry name" value="asp_race"/>
    <property type="match status" value="1"/>
</dbReference>
<reference evidence="3 4" key="1">
    <citation type="submission" date="2017-04" db="EMBL/GenBank/DDBJ databases">
        <title>Complete genome of Campylobacter concisus ATCC 33237T and draft genomes for an additional eight well characterized C. concisus strains.</title>
        <authorList>
            <person name="Cornelius A.J."/>
            <person name="Miller W.G."/>
            <person name="Lastovica A.J."/>
            <person name="On S.L."/>
            <person name="French N.P."/>
            <person name="Vandenberg O."/>
            <person name="Biggs P.J."/>
        </authorList>
    </citation>
    <scope>NUCLEOTIDE SEQUENCE [LARGE SCALE GENOMIC DNA]</scope>
    <source>
        <strain evidence="3 4">Lasto28.99</strain>
    </source>
</reference>
<dbReference type="SUPFAM" id="SSF53681">
    <property type="entry name" value="Aspartate/glutamate racemase"/>
    <property type="match status" value="2"/>
</dbReference>
<evidence type="ECO:0000313" key="4">
    <source>
        <dbReference type="Proteomes" id="UP000195967"/>
    </source>
</evidence>
<sequence length="236" mass="25853">MKKIGLIGGMSFESTITYYEQINRKINERLGGLNSAEILLSSVNFEEIEACQRENRWEDAGEILARHARILQGGGADFIFICTNTMHRCFDAVQSTVGVPVAHIADATLKALKNAGVAKVGLLGTVYTMTHDFYKSRLIEGGAEVLLPSAVDMAEVNRVIFEELCYGKIAPSSKANFLRIIEDFRSRGAQGAILCCTEIGMLVSQADTDMRLFDTTQIHIDAAVEAALSMLNQNGR</sequence>
<protein>
    <submittedName>
        <fullName evidence="3">Aspartate/glutamate racemase</fullName>
    </submittedName>
</protein>
<dbReference type="PANTHER" id="PTHR21198:SF7">
    <property type="entry name" value="ASPARTATE-GLUTAMATE RACEMASE FAMILY"/>
    <property type="match status" value="1"/>
</dbReference>
<accession>A0A1Y5MUT0</accession>
<dbReference type="EMBL" id="NDYO01000003">
    <property type="protein sequence ID" value="OUT12346.1"/>
    <property type="molecule type" value="Genomic_DNA"/>
</dbReference>
<evidence type="ECO:0000256" key="2">
    <source>
        <dbReference type="ARBA" id="ARBA00023235"/>
    </source>
</evidence>
<dbReference type="Gene3D" id="3.40.50.1860">
    <property type="match status" value="2"/>
</dbReference>